<accession>A0A409YNH7</accession>
<reference evidence="2 3" key="1">
    <citation type="journal article" date="2018" name="Evol. Lett.">
        <title>Horizontal gene cluster transfer increased hallucinogenic mushroom diversity.</title>
        <authorList>
            <person name="Reynolds H.T."/>
            <person name="Vijayakumar V."/>
            <person name="Gluck-Thaler E."/>
            <person name="Korotkin H.B."/>
            <person name="Matheny P.B."/>
            <person name="Slot J.C."/>
        </authorList>
    </citation>
    <scope>NUCLEOTIDE SEQUENCE [LARGE SCALE GENOMIC DNA]</scope>
    <source>
        <strain evidence="2 3">2629</strain>
    </source>
</reference>
<organism evidence="2 3">
    <name type="scientific">Panaeolus cyanescens</name>
    <dbReference type="NCBI Taxonomy" id="181874"/>
    <lineage>
        <taxon>Eukaryota</taxon>
        <taxon>Fungi</taxon>
        <taxon>Dikarya</taxon>
        <taxon>Basidiomycota</taxon>
        <taxon>Agaricomycotina</taxon>
        <taxon>Agaricomycetes</taxon>
        <taxon>Agaricomycetidae</taxon>
        <taxon>Agaricales</taxon>
        <taxon>Agaricineae</taxon>
        <taxon>Galeropsidaceae</taxon>
        <taxon>Panaeolus</taxon>
    </lineage>
</organism>
<dbReference type="InterPro" id="IPR036047">
    <property type="entry name" value="F-box-like_dom_sf"/>
</dbReference>
<protein>
    <recommendedName>
        <fullName evidence="1">F-box domain-containing protein</fullName>
    </recommendedName>
</protein>
<dbReference type="SUPFAM" id="SSF81383">
    <property type="entry name" value="F-box domain"/>
    <property type="match status" value="1"/>
</dbReference>
<dbReference type="EMBL" id="NHTK01000920">
    <property type="protein sequence ID" value="PPR04590.1"/>
    <property type="molecule type" value="Genomic_DNA"/>
</dbReference>
<name>A0A409YNH7_9AGAR</name>
<evidence type="ECO:0000313" key="2">
    <source>
        <dbReference type="EMBL" id="PPR04590.1"/>
    </source>
</evidence>
<comment type="caution">
    <text evidence="2">The sequence shown here is derived from an EMBL/GenBank/DDBJ whole genome shotgun (WGS) entry which is preliminary data.</text>
</comment>
<proteinExistence type="predicted"/>
<sequence>MNDLPIEILELIIDHVAASLEIKHLLSCSLVCKTWLPLCQQRIFAQSTVLSGKDSKAHLEGGLVYALTNNPSLSQYIKALKIYFRPDESASDTPNISHFLHLPRLETLVLYPTSGGPISYNHPITPRNSCEFKVRSIHLIGPRRAPLYHTCLATLAPSSASVQVVGQPPSTTALEYFRAQHVDNLALSVFAPGTQLESLSLDAQVLTVMDHNDLVGAEECDLAEVFPNLKHFFLNAFVAGVFPDHQHLMSKILGMVPPVERLTFQGK</sequence>
<dbReference type="AlphaFoldDB" id="A0A409YNH7"/>
<dbReference type="InParanoid" id="A0A409YNH7"/>
<dbReference type="Gene3D" id="3.80.10.10">
    <property type="entry name" value="Ribonuclease Inhibitor"/>
    <property type="match status" value="1"/>
</dbReference>
<dbReference type="Proteomes" id="UP000284842">
    <property type="component" value="Unassembled WGS sequence"/>
</dbReference>
<dbReference type="InterPro" id="IPR001810">
    <property type="entry name" value="F-box_dom"/>
</dbReference>
<gene>
    <name evidence="2" type="ORF">CVT24_012018</name>
</gene>
<evidence type="ECO:0000259" key="1">
    <source>
        <dbReference type="Pfam" id="PF12937"/>
    </source>
</evidence>
<dbReference type="OrthoDB" id="2745898at2759"/>
<evidence type="ECO:0000313" key="3">
    <source>
        <dbReference type="Proteomes" id="UP000284842"/>
    </source>
</evidence>
<keyword evidence="3" id="KW-1185">Reference proteome</keyword>
<dbReference type="InterPro" id="IPR032675">
    <property type="entry name" value="LRR_dom_sf"/>
</dbReference>
<dbReference type="Pfam" id="PF12937">
    <property type="entry name" value="F-box-like"/>
    <property type="match status" value="1"/>
</dbReference>
<feature type="domain" description="F-box" evidence="1">
    <location>
        <begin position="1"/>
        <end position="40"/>
    </location>
</feature>